<reference evidence="2" key="2">
    <citation type="submission" date="2020-11" db="EMBL/GenBank/DDBJ databases">
        <authorList>
            <person name="McCartney M.A."/>
            <person name="Auch B."/>
            <person name="Kono T."/>
            <person name="Mallez S."/>
            <person name="Becker A."/>
            <person name="Gohl D.M."/>
            <person name="Silverstein K.A.T."/>
            <person name="Koren S."/>
            <person name="Bechman K.B."/>
            <person name="Herman A."/>
            <person name="Abrahante J.E."/>
            <person name="Garbe J."/>
        </authorList>
    </citation>
    <scope>NUCLEOTIDE SEQUENCE</scope>
    <source>
        <strain evidence="2">Duluth1</strain>
        <tissue evidence="2">Whole animal</tissue>
    </source>
</reference>
<keyword evidence="3" id="KW-1185">Reference proteome</keyword>
<evidence type="ECO:0000313" key="3">
    <source>
        <dbReference type="Proteomes" id="UP000828390"/>
    </source>
</evidence>
<proteinExistence type="predicted"/>
<dbReference type="Proteomes" id="UP000828390">
    <property type="component" value="Unassembled WGS sequence"/>
</dbReference>
<dbReference type="EMBL" id="JAIWYP010000007">
    <property type="protein sequence ID" value="KAH3797177.1"/>
    <property type="molecule type" value="Genomic_DNA"/>
</dbReference>
<gene>
    <name evidence="2" type="ORF">DPMN_150753</name>
</gene>
<protein>
    <submittedName>
        <fullName evidence="2">Uncharacterized protein</fullName>
    </submittedName>
</protein>
<feature type="compositionally biased region" description="Basic and acidic residues" evidence="1">
    <location>
        <begin position="84"/>
        <end position="93"/>
    </location>
</feature>
<accession>A0A9D4FJW2</accession>
<evidence type="ECO:0000313" key="2">
    <source>
        <dbReference type="EMBL" id="KAH3797177.1"/>
    </source>
</evidence>
<feature type="compositionally biased region" description="Basic and acidic residues" evidence="1">
    <location>
        <begin position="211"/>
        <end position="255"/>
    </location>
</feature>
<sequence length="255" mass="28667">MLRIPRHRMLLQEKGVEDSESYLVRNPNPYTIGPRDVAPVAEDTLSQAVDMAFPDGLDFLDNVMEAPQYVPRPYTPDMSAARLDTPRPKEHTPSRVNNAATSPAIMDSLPTIEECRQLKGNQSVFSSSSSSSSSSGKTSCEGCRVVLKELEGIKGMLRGIKSQLEMQGNTNQQLTMTMVNLAGAISSLRAQPVQMPPAVPMTQPTTLTEAPQRRVDKGVREYNRHHDHKENRQPQWRKENGNHYNRRDRSPLYRK</sequence>
<feature type="region of interest" description="Disordered" evidence="1">
    <location>
        <begin position="71"/>
        <end position="97"/>
    </location>
</feature>
<name>A0A9D4FJW2_DREPO</name>
<evidence type="ECO:0000256" key="1">
    <source>
        <dbReference type="SAM" id="MobiDB-lite"/>
    </source>
</evidence>
<feature type="region of interest" description="Disordered" evidence="1">
    <location>
        <begin position="195"/>
        <end position="255"/>
    </location>
</feature>
<dbReference type="AlphaFoldDB" id="A0A9D4FJW2"/>
<comment type="caution">
    <text evidence="2">The sequence shown here is derived from an EMBL/GenBank/DDBJ whole genome shotgun (WGS) entry which is preliminary data.</text>
</comment>
<organism evidence="2 3">
    <name type="scientific">Dreissena polymorpha</name>
    <name type="common">Zebra mussel</name>
    <name type="synonym">Mytilus polymorpha</name>
    <dbReference type="NCBI Taxonomy" id="45954"/>
    <lineage>
        <taxon>Eukaryota</taxon>
        <taxon>Metazoa</taxon>
        <taxon>Spiralia</taxon>
        <taxon>Lophotrochozoa</taxon>
        <taxon>Mollusca</taxon>
        <taxon>Bivalvia</taxon>
        <taxon>Autobranchia</taxon>
        <taxon>Heteroconchia</taxon>
        <taxon>Euheterodonta</taxon>
        <taxon>Imparidentia</taxon>
        <taxon>Neoheterodontei</taxon>
        <taxon>Myida</taxon>
        <taxon>Dreissenoidea</taxon>
        <taxon>Dreissenidae</taxon>
        <taxon>Dreissena</taxon>
    </lineage>
</organism>
<reference evidence="2" key="1">
    <citation type="journal article" date="2019" name="bioRxiv">
        <title>The Genome of the Zebra Mussel, Dreissena polymorpha: A Resource for Invasive Species Research.</title>
        <authorList>
            <person name="McCartney M.A."/>
            <person name="Auch B."/>
            <person name="Kono T."/>
            <person name="Mallez S."/>
            <person name="Zhang Y."/>
            <person name="Obille A."/>
            <person name="Becker A."/>
            <person name="Abrahante J.E."/>
            <person name="Garbe J."/>
            <person name="Badalamenti J.P."/>
            <person name="Herman A."/>
            <person name="Mangelson H."/>
            <person name="Liachko I."/>
            <person name="Sullivan S."/>
            <person name="Sone E.D."/>
            <person name="Koren S."/>
            <person name="Silverstein K.A.T."/>
            <person name="Beckman K.B."/>
            <person name="Gohl D.M."/>
        </authorList>
    </citation>
    <scope>NUCLEOTIDE SEQUENCE</scope>
    <source>
        <strain evidence="2">Duluth1</strain>
        <tissue evidence="2">Whole animal</tissue>
    </source>
</reference>